<gene>
    <name evidence="1" type="ORF">Sste5346_009580</name>
</gene>
<protein>
    <submittedName>
        <fullName evidence="1">Uncharacterized protein</fullName>
    </submittedName>
</protein>
<name>A0ABR3YKL5_9PEZI</name>
<organism evidence="1 2">
    <name type="scientific">Sporothrix stenoceras</name>
    <dbReference type="NCBI Taxonomy" id="5173"/>
    <lineage>
        <taxon>Eukaryota</taxon>
        <taxon>Fungi</taxon>
        <taxon>Dikarya</taxon>
        <taxon>Ascomycota</taxon>
        <taxon>Pezizomycotina</taxon>
        <taxon>Sordariomycetes</taxon>
        <taxon>Sordariomycetidae</taxon>
        <taxon>Ophiostomatales</taxon>
        <taxon>Ophiostomataceae</taxon>
        <taxon>Sporothrix</taxon>
    </lineage>
</organism>
<evidence type="ECO:0000313" key="1">
    <source>
        <dbReference type="EMBL" id="KAL1888373.1"/>
    </source>
</evidence>
<accession>A0ABR3YKL5</accession>
<evidence type="ECO:0000313" key="2">
    <source>
        <dbReference type="Proteomes" id="UP001583186"/>
    </source>
</evidence>
<dbReference type="Proteomes" id="UP001583186">
    <property type="component" value="Unassembled WGS sequence"/>
</dbReference>
<keyword evidence="2" id="KW-1185">Reference proteome</keyword>
<comment type="caution">
    <text evidence="1">The sequence shown here is derived from an EMBL/GenBank/DDBJ whole genome shotgun (WGS) entry which is preliminary data.</text>
</comment>
<proteinExistence type="predicted"/>
<dbReference type="EMBL" id="JAWCUI010000093">
    <property type="protein sequence ID" value="KAL1888373.1"/>
    <property type="molecule type" value="Genomic_DNA"/>
</dbReference>
<reference evidence="1 2" key="1">
    <citation type="journal article" date="2024" name="IMA Fungus">
        <title>IMA Genome - F19 : A genome assembly and annotation guide to empower mycologists, including annotated draft genome sequences of Ceratocystis pirilliformis, Diaporthe australafricana, Fusarium ophioides, Paecilomyces lecythidis, and Sporothrix stenoceras.</title>
        <authorList>
            <person name="Aylward J."/>
            <person name="Wilson A.M."/>
            <person name="Visagie C.M."/>
            <person name="Spraker J."/>
            <person name="Barnes I."/>
            <person name="Buitendag C."/>
            <person name="Ceriani C."/>
            <person name="Del Mar Angel L."/>
            <person name="du Plessis D."/>
            <person name="Fuchs T."/>
            <person name="Gasser K."/>
            <person name="Kramer D."/>
            <person name="Li W."/>
            <person name="Munsamy K."/>
            <person name="Piso A."/>
            <person name="Price J.L."/>
            <person name="Sonnekus B."/>
            <person name="Thomas C."/>
            <person name="van der Nest A."/>
            <person name="van Dijk A."/>
            <person name="van Heerden A."/>
            <person name="van Vuuren N."/>
            <person name="Yilmaz N."/>
            <person name="Duong T.A."/>
            <person name="van der Merwe N.A."/>
            <person name="Wingfield M.J."/>
            <person name="Wingfield B.D."/>
        </authorList>
    </citation>
    <scope>NUCLEOTIDE SEQUENCE [LARGE SCALE GENOMIC DNA]</scope>
    <source>
        <strain evidence="1 2">CMW 5346</strain>
    </source>
</reference>
<sequence>MKMSDLPKSDVVAMVKASDDQIERLETEIKNRNGFIAKHEKIIAELESLPDQTDEVKRKIEVQNITINRINEDYKKKEETLKDLKKLYNKE</sequence>